<feature type="region of interest" description="Disordered" evidence="1">
    <location>
        <begin position="1"/>
        <end position="22"/>
    </location>
</feature>
<accession>A0A914VS14</accession>
<dbReference type="AlphaFoldDB" id="A0A914VS14"/>
<dbReference type="Proteomes" id="UP000887566">
    <property type="component" value="Unplaced"/>
</dbReference>
<dbReference type="WBParaSite" id="PSAMB.scaffold238size62664.g3651.t1">
    <property type="protein sequence ID" value="PSAMB.scaffold238size62664.g3651.t1"/>
    <property type="gene ID" value="PSAMB.scaffold238size62664.g3651"/>
</dbReference>
<evidence type="ECO:0000313" key="3">
    <source>
        <dbReference type="WBParaSite" id="PSAMB.scaffold238size62664.g3651.t1"/>
    </source>
</evidence>
<feature type="region of interest" description="Disordered" evidence="1">
    <location>
        <begin position="68"/>
        <end position="101"/>
    </location>
</feature>
<evidence type="ECO:0000256" key="1">
    <source>
        <dbReference type="SAM" id="MobiDB-lite"/>
    </source>
</evidence>
<name>A0A914VS14_9BILA</name>
<keyword evidence="2" id="KW-1185">Reference proteome</keyword>
<proteinExistence type="predicted"/>
<feature type="compositionally biased region" description="Basic and acidic residues" evidence="1">
    <location>
        <begin position="1"/>
        <end position="15"/>
    </location>
</feature>
<evidence type="ECO:0000313" key="2">
    <source>
        <dbReference type="Proteomes" id="UP000887566"/>
    </source>
</evidence>
<sequence>MSRLESRRAERDGRSGSRSSAAAVQISARAAGHCDFLMSIKPLAPCGCTALSVRVRYHRLRPAPNSRIHNNAVEHSQTRPIPLLSPPLPPARLVARRPPPI</sequence>
<reference evidence="3" key="1">
    <citation type="submission" date="2022-11" db="UniProtKB">
        <authorList>
            <consortium name="WormBaseParasite"/>
        </authorList>
    </citation>
    <scope>IDENTIFICATION</scope>
</reference>
<protein>
    <submittedName>
        <fullName evidence="3">Uncharacterized protein</fullName>
    </submittedName>
</protein>
<organism evidence="2 3">
    <name type="scientific">Plectus sambesii</name>
    <dbReference type="NCBI Taxonomy" id="2011161"/>
    <lineage>
        <taxon>Eukaryota</taxon>
        <taxon>Metazoa</taxon>
        <taxon>Ecdysozoa</taxon>
        <taxon>Nematoda</taxon>
        <taxon>Chromadorea</taxon>
        <taxon>Plectida</taxon>
        <taxon>Plectina</taxon>
        <taxon>Plectoidea</taxon>
        <taxon>Plectidae</taxon>
        <taxon>Plectus</taxon>
    </lineage>
</organism>